<dbReference type="InterPro" id="IPR009057">
    <property type="entry name" value="Homeodomain-like_sf"/>
</dbReference>
<dbReference type="PANTHER" id="PTHR30055:SF238">
    <property type="entry name" value="MYCOFACTOCIN BIOSYNTHESIS TRANSCRIPTIONAL REGULATOR MFTR-RELATED"/>
    <property type="match status" value="1"/>
</dbReference>
<dbReference type="Gene3D" id="1.10.357.10">
    <property type="entry name" value="Tetracycline Repressor, domain 2"/>
    <property type="match status" value="1"/>
</dbReference>
<dbReference type="Pfam" id="PF00440">
    <property type="entry name" value="TetR_N"/>
    <property type="match status" value="1"/>
</dbReference>
<evidence type="ECO:0000313" key="5">
    <source>
        <dbReference type="EMBL" id="CAB5038176.1"/>
    </source>
</evidence>
<dbReference type="InterPro" id="IPR001647">
    <property type="entry name" value="HTH_TetR"/>
</dbReference>
<dbReference type="PROSITE" id="PS50977">
    <property type="entry name" value="HTH_TETR_2"/>
    <property type="match status" value="1"/>
</dbReference>
<dbReference type="GO" id="GO:0003700">
    <property type="term" value="F:DNA-binding transcription factor activity"/>
    <property type="evidence" value="ECO:0007669"/>
    <property type="project" value="TreeGrafter"/>
</dbReference>
<protein>
    <submittedName>
        <fullName evidence="5">Unannotated protein</fullName>
    </submittedName>
</protein>
<dbReference type="GO" id="GO:0000976">
    <property type="term" value="F:transcription cis-regulatory region binding"/>
    <property type="evidence" value="ECO:0007669"/>
    <property type="project" value="TreeGrafter"/>
</dbReference>
<name>A0A6J7SAW3_9ZZZZ</name>
<keyword evidence="1" id="KW-0805">Transcription regulation</keyword>
<gene>
    <name evidence="5" type="ORF">UFOPK4134_01863</name>
</gene>
<organism evidence="5">
    <name type="scientific">freshwater metagenome</name>
    <dbReference type="NCBI Taxonomy" id="449393"/>
    <lineage>
        <taxon>unclassified sequences</taxon>
        <taxon>metagenomes</taxon>
        <taxon>ecological metagenomes</taxon>
    </lineage>
</organism>
<accession>A0A6J7SAW3</accession>
<keyword evidence="2" id="KW-0238">DNA-binding</keyword>
<dbReference type="InterPro" id="IPR050109">
    <property type="entry name" value="HTH-type_TetR-like_transc_reg"/>
</dbReference>
<evidence type="ECO:0000259" key="4">
    <source>
        <dbReference type="PROSITE" id="PS50977"/>
    </source>
</evidence>
<keyword evidence="3" id="KW-0804">Transcription</keyword>
<sequence>MRKTAEHATHRALVDCGVELAKEFGMYGFTVEQLLTTSGISKGSLYHHFEDFGDLVECVQVRIFTEYVELDISAIQRALDAATDREKFVNLISAITRTAMQPQRAISRIQRARIISATQGRERFAARIGHEQKLLNDQMTRVISVGQERGWVSPHFDAQAIALFVQGYAFGLILNDVAEEHVEPEELVAVINSVIANLLIVS</sequence>
<proteinExistence type="predicted"/>
<evidence type="ECO:0000256" key="1">
    <source>
        <dbReference type="ARBA" id="ARBA00023015"/>
    </source>
</evidence>
<dbReference type="EMBL" id="CAFBPS010000237">
    <property type="protein sequence ID" value="CAB5038176.1"/>
    <property type="molecule type" value="Genomic_DNA"/>
</dbReference>
<feature type="domain" description="HTH tetR-type" evidence="4">
    <location>
        <begin position="7"/>
        <end position="67"/>
    </location>
</feature>
<dbReference type="AlphaFoldDB" id="A0A6J7SAW3"/>
<evidence type="ECO:0000256" key="2">
    <source>
        <dbReference type="ARBA" id="ARBA00023125"/>
    </source>
</evidence>
<dbReference type="SUPFAM" id="SSF48498">
    <property type="entry name" value="Tetracyclin repressor-like, C-terminal domain"/>
    <property type="match status" value="1"/>
</dbReference>
<dbReference type="InterPro" id="IPR036271">
    <property type="entry name" value="Tet_transcr_reg_TetR-rel_C_sf"/>
</dbReference>
<evidence type="ECO:0000256" key="3">
    <source>
        <dbReference type="ARBA" id="ARBA00023163"/>
    </source>
</evidence>
<dbReference type="SUPFAM" id="SSF46689">
    <property type="entry name" value="Homeodomain-like"/>
    <property type="match status" value="1"/>
</dbReference>
<reference evidence="5" key="1">
    <citation type="submission" date="2020-05" db="EMBL/GenBank/DDBJ databases">
        <authorList>
            <person name="Chiriac C."/>
            <person name="Salcher M."/>
            <person name="Ghai R."/>
            <person name="Kavagutti S V."/>
        </authorList>
    </citation>
    <scope>NUCLEOTIDE SEQUENCE</scope>
</reference>
<dbReference type="PANTHER" id="PTHR30055">
    <property type="entry name" value="HTH-TYPE TRANSCRIPTIONAL REGULATOR RUTR"/>
    <property type="match status" value="1"/>
</dbReference>